<feature type="domain" description="Bacterial bifunctional deaminase-reductase C-terminal" evidence="5">
    <location>
        <begin position="192"/>
        <end position="364"/>
    </location>
</feature>
<dbReference type="Pfam" id="PF01872">
    <property type="entry name" value="RibD_C"/>
    <property type="match status" value="1"/>
</dbReference>
<protein>
    <submittedName>
        <fullName evidence="6">Riboflavin-specific deaminase-like protein</fullName>
    </submittedName>
</protein>
<comment type="caution">
    <text evidence="6">The sequence shown here is derived from an EMBL/GenBank/DDBJ whole genome shotgun (WGS) entry which is preliminary data.</text>
</comment>
<evidence type="ECO:0000256" key="4">
    <source>
        <dbReference type="SAM" id="MobiDB-lite"/>
    </source>
</evidence>
<evidence type="ECO:0000256" key="1">
    <source>
        <dbReference type="ARBA" id="ARBA00005104"/>
    </source>
</evidence>
<comment type="pathway">
    <text evidence="1">Cofactor biosynthesis; riboflavin biosynthesis.</text>
</comment>
<name>A0ABU1KGI4_XANFL</name>
<dbReference type="SUPFAM" id="SSF53597">
    <property type="entry name" value="Dihydrofolate reductase-like"/>
    <property type="match status" value="1"/>
</dbReference>
<feature type="compositionally biased region" description="Basic residues" evidence="4">
    <location>
        <begin position="103"/>
        <end position="112"/>
    </location>
</feature>
<evidence type="ECO:0000313" key="6">
    <source>
        <dbReference type="EMBL" id="MDR6333655.1"/>
    </source>
</evidence>
<reference evidence="6 7" key="1">
    <citation type="submission" date="2023-07" db="EMBL/GenBank/DDBJ databases">
        <title>Genomic Encyclopedia of Type Strains, Phase IV (KMG-IV): sequencing the most valuable type-strain genomes for metagenomic binning, comparative biology and taxonomic classification.</title>
        <authorList>
            <person name="Goeker M."/>
        </authorList>
    </citation>
    <scope>NUCLEOTIDE SEQUENCE [LARGE SCALE GENOMIC DNA]</scope>
    <source>
        <strain evidence="6 7">DSM 338</strain>
    </source>
</reference>
<evidence type="ECO:0000256" key="3">
    <source>
        <dbReference type="ARBA" id="ARBA00023002"/>
    </source>
</evidence>
<feature type="region of interest" description="Disordered" evidence="4">
    <location>
        <begin position="33"/>
        <end position="61"/>
    </location>
</feature>
<evidence type="ECO:0000313" key="7">
    <source>
        <dbReference type="Proteomes" id="UP001245370"/>
    </source>
</evidence>
<keyword evidence="2" id="KW-0521">NADP</keyword>
<dbReference type="InterPro" id="IPR024072">
    <property type="entry name" value="DHFR-like_dom_sf"/>
</dbReference>
<keyword evidence="3" id="KW-0560">Oxidoreductase</keyword>
<dbReference type="PANTHER" id="PTHR38011">
    <property type="entry name" value="DIHYDROFOLATE REDUCTASE FAMILY PROTEIN (AFU_ORTHOLOGUE AFUA_8G06820)"/>
    <property type="match status" value="1"/>
</dbReference>
<organism evidence="6 7">
    <name type="scientific">Xanthobacter flavus</name>
    <dbReference type="NCBI Taxonomy" id="281"/>
    <lineage>
        <taxon>Bacteria</taxon>
        <taxon>Pseudomonadati</taxon>
        <taxon>Pseudomonadota</taxon>
        <taxon>Alphaproteobacteria</taxon>
        <taxon>Hyphomicrobiales</taxon>
        <taxon>Xanthobacteraceae</taxon>
        <taxon>Xanthobacter</taxon>
    </lineage>
</organism>
<dbReference type="InterPro" id="IPR002734">
    <property type="entry name" value="RibDG_C"/>
</dbReference>
<keyword evidence="7" id="KW-1185">Reference proteome</keyword>
<sequence length="433" mass="47174">MGRQRRSDRRVEPGVGLERELHDALGIKVRQGDDPRLRPWRSHPVQPGRGQHEAGIGSTGTLEHSGHLRIERLCRHHHHRGISGRDHNGASGPHLGNGALHGKPPRVWRKPKTFNDGRHLDLSQRETRPAGGANDLSYRQERNKRHDDAFLIEQSAYAGRGPMDDTTLRLRSHKRVSGSPVQEKEEAANLRPHVIAQLGQSLDGRIATTSGDSKYINGPHALDHLHALRASVDAVVVGVGTVCADDPLLTVRRIAGVSPARVVIDPSGRVPPFARCFAEDGARRLVFRRRTVVAPALPDGVEVVPMDDAPAFDPSSVLQSLVQRGFRRILVEGGPTTLSAFLEADLVDQLHVFVSPVILGAGRIGLSRKACHTLAQALRPKAQVHVFADGDVLFRCDLRESTRRAGTTDSTSHLEASPTDDQPVASRALRAAG</sequence>
<dbReference type="InterPro" id="IPR050765">
    <property type="entry name" value="Riboflavin_Biosynth_HTPR"/>
</dbReference>
<evidence type="ECO:0000259" key="5">
    <source>
        <dbReference type="Pfam" id="PF01872"/>
    </source>
</evidence>
<proteinExistence type="predicted"/>
<dbReference type="EMBL" id="JAVDPY010000003">
    <property type="protein sequence ID" value="MDR6333655.1"/>
    <property type="molecule type" value="Genomic_DNA"/>
</dbReference>
<accession>A0ABU1KGI4</accession>
<evidence type="ECO:0000256" key="2">
    <source>
        <dbReference type="ARBA" id="ARBA00022857"/>
    </source>
</evidence>
<dbReference type="Gene3D" id="3.40.430.10">
    <property type="entry name" value="Dihydrofolate Reductase, subunit A"/>
    <property type="match status" value="1"/>
</dbReference>
<feature type="compositionally biased region" description="Polar residues" evidence="4">
    <location>
        <begin position="404"/>
        <end position="414"/>
    </location>
</feature>
<gene>
    <name evidence="6" type="ORF">GGQ86_002125</name>
</gene>
<feature type="region of interest" description="Disordered" evidence="4">
    <location>
        <begin position="404"/>
        <end position="433"/>
    </location>
</feature>
<dbReference type="Proteomes" id="UP001245370">
    <property type="component" value="Unassembled WGS sequence"/>
</dbReference>
<feature type="region of interest" description="Disordered" evidence="4">
    <location>
        <begin position="83"/>
        <end position="117"/>
    </location>
</feature>
<dbReference type="PANTHER" id="PTHR38011:SF7">
    <property type="entry name" value="2,5-DIAMINO-6-RIBOSYLAMINO-4(3H)-PYRIMIDINONE 5'-PHOSPHATE REDUCTASE"/>
    <property type="match status" value="1"/>
</dbReference>